<protein>
    <recommendedName>
        <fullName evidence="4">ABC transporter permease</fullName>
    </recommendedName>
</protein>
<evidence type="ECO:0000313" key="3">
    <source>
        <dbReference type="Proteomes" id="UP001589643"/>
    </source>
</evidence>
<feature type="transmembrane region" description="Helical" evidence="1">
    <location>
        <begin position="30"/>
        <end position="56"/>
    </location>
</feature>
<evidence type="ECO:0000256" key="1">
    <source>
        <dbReference type="SAM" id="Phobius"/>
    </source>
</evidence>
<evidence type="ECO:0008006" key="4">
    <source>
        <dbReference type="Google" id="ProtNLM"/>
    </source>
</evidence>
<dbReference type="RefSeq" id="WP_114588480.1">
    <property type="nucleotide sequence ID" value="NZ_JBHLHV010000002.1"/>
</dbReference>
<proteinExistence type="predicted"/>
<sequence>MTAAPLSPLDRIHLAAGRGRALVGSILGNIAILGIIALAALVVPIAAVLVFGPALLARL</sequence>
<keyword evidence="3" id="KW-1185">Reference proteome</keyword>
<evidence type="ECO:0000313" key="2">
    <source>
        <dbReference type="EMBL" id="MFB8893812.1"/>
    </source>
</evidence>
<accession>A0ABV5EVP5</accession>
<dbReference type="Proteomes" id="UP001589643">
    <property type="component" value="Unassembled WGS sequence"/>
</dbReference>
<gene>
    <name evidence="2" type="ORF">AB7P39_13270</name>
</gene>
<comment type="caution">
    <text evidence="2">The sequence shown here is derived from an EMBL/GenBank/DDBJ whole genome shotgun (WGS) entry which is preliminary data.</text>
</comment>
<organism evidence="2 3">
    <name type="scientific">Microbacterium plantarum</name>
    <dbReference type="NCBI Taxonomy" id="1816425"/>
    <lineage>
        <taxon>Bacteria</taxon>
        <taxon>Bacillati</taxon>
        <taxon>Actinomycetota</taxon>
        <taxon>Actinomycetes</taxon>
        <taxon>Micrococcales</taxon>
        <taxon>Microbacteriaceae</taxon>
        <taxon>Microbacterium</taxon>
    </lineage>
</organism>
<keyword evidence="1" id="KW-1133">Transmembrane helix</keyword>
<keyword evidence="1" id="KW-0472">Membrane</keyword>
<name>A0ABV5EVP5_9MICO</name>
<keyword evidence="1" id="KW-0812">Transmembrane</keyword>
<reference evidence="2 3" key="1">
    <citation type="submission" date="2024-08" db="EMBL/GenBank/DDBJ databases">
        <title>Heavy metals resistant antinobacteria isolated from wastewater.</title>
        <authorList>
            <person name="Roman Ponce B."/>
            <person name="Blanco Mercado M.A."/>
            <person name="Avila Aldana I.N."/>
            <person name="Morales Arrieta S."/>
        </authorList>
    </citation>
    <scope>NUCLEOTIDE SEQUENCE [LARGE SCALE GENOMIC DNA]</scope>
    <source>
        <strain evidence="3">sma-1</strain>
    </source>
</reference>
<dbReference type="EMBL" id="JBHLHV010000002">
    <property type="protein sequence ID" value="MFB8893812.1"/>
    <property type="molecule type" value="Genomic_DNA"/>
</dbReference>